<dbReference type="RefSeq" id="WP_075581336.1">
    <property type="nucleotide sequence ID" value="NZ_JABAFG010000009.1"/>
</dbReference>
<evidence type="ECO:0000313" key="2">
    <source>
        <dbReference type="Proteomes" id="UP000591071"/>
    </source>
</evidence>
<organism evidence="1 2">
    <name type="scientific">Megasphaera hexanoica</name>
    <dbReference type="NCBI Taxonomy" id="1675036"/>
    <lineage>
        <taxon>Bacteria</taxon>
        <taxon>Bacillati</taxon>
        <taxon>Bacillota</taxon>
        <taxon>Negativicutes</taxon>
        <taxon>Veillonellales</taxon>
        <taxon>Veillonellaceae</taxon>
        <taxon>Megasphaera</taxon>
    </lineage>
</organism>
<dbReference type="AlphaFoldDB" id="A0A848BSU6"/>
<accession>A0A848BSU6</accession>
<proteinExistence type="predicted"/>
<gene>
    <name evidence="1" type="ORF">HF872_06775</name>
</gene>
<evidence type="ECO:0000313" key="1">
    <source>
        <dbReference type="EMBL" id="NME28325.1"/>
    </source>
</evidence>
<reference evidence="1 2" key="1">
    <citation type="submission" date="2020-04" db="EMBL/GenBank/DDBJ databases">
        <authorList>
            <person name="Hitch T.C.A."/>
            <person name="Wylensek D."/>
            <person name="Clavel T."/>
        </authorList>
    </citation>
    <scope>NUCLEOTIDE SEQUENCE [LARGE SCALE GENOMIC DNA]</scope>
    <source>
        <strain evidence="1 2">Oil-RF-744-FAT-WT-6-1</strain>
    </source>
</reference>
<dbReference type="EMBL" id="JABAFG010000009">
    <property type="protein sequence ID" value="NME28325.1"/>
    <property type="molecule type" value="Genomic_DNA"/>
</dbReference>
<dbReference type="Proteomes" id="UP000591071">
    <property type="component" value="Unassembled WGS sequence"/>
</dbReference>
<protein>
    <submittedName>
        <fullName evidence="1">Uncharacterized protein</fullName>
    </submittedName>
</protein>
<sequence length="198" mass="22036">MNDYRVRLYRTCLYQMPAAVGIWCRAGDLEGLDEHFRRKLTAYRGKDVRCITDPVALDQYLADYVTWLCPVSVVAAAANIAAWHNGPRTGGIIGSLGGEVHAIDEHMVEILPQVWCLSYSGGPGLLLQGSRQAAWKVREFLEYPGKQYTCDEIRAYLKQQKVVTYLYVTDGSGGEGILAGGDGQKEERICLSNNNKLF</sequence>
<name>A0A848BSU6_9FIRM</name>
<comment type="caution">
    <text evidence="1">The sequence shown here is derived from an EMBL/GenBank/DDBJ whole genome shotgun (WGS) entry which is preliminary data.</text>
</comment>